<accession>A0A147B6D8</accession>
<name>A0A147B6D8_9ACAR</name>
<dbReference type="EMBL" id="GEIB01002173">
    <property type="protein sequence ID" value="JAR86349.1"/>
    <property type="molecule type" value="Transcribed_RNA"/>
</dbReference>
<feature type="non-terminal residue" evidence="1">
    <location>
        <position position="167"/>
    </location>
</feature>
<dbReference type="AlphaFoldDB" id="A0A147B6D8"/>
<evidence type="ECO:0000313" key="1">
    <source>
        <dbReference type="EMBL" id="JAR86349.1"/>
    </source>
</evidence>
<sequence>EDQMNSHTEGIDFMKERLVNYERLLRSTQEEPTLPAEVGEQLRTLAESLSLLQERYQSQISSIHDIRDIVTSNREAKDESMDNMRDIVTSNRKALADVVELQGNANHKLENLQKSLEESSENVRRLPNLSDRAFFHVKDIDPEKEEIIGIYLSDKFVLSGYTAKLSA</sequence>
<organism evidence="1">
    <name type="scientific">Alectorobius mimon</name>
    <dbReference type="NCBI Taxonomy" id="360319"/>
    <lineage>
        <taxon>Eukaryota</taxon>
        <taxon>Metazoa</taxon>
        <taxon>Ecdysozoa</taxon>
        <taxon>Arthropoda</taxon>
        <taxon>Chelicerata</taxon>
        <taxon>Arachnida</taxon>
        <taxon>Acari</taxon>
        <taxon>Parasitiformes</taxon>
        <taxon>Ixodida</taxon>
        <taxon>Ixodoidea</taxon>
        <taxon>Argasidae</taxon>
        <taxon>Ornithodorinae</taxon>
        <taxon>Alectorobius</taxon>
    </lineage>
</organism>
<protein>
    <submittedName>
        <fullName evidence="1">Uncharacterized protein</fullName>
    </submittedName>
</protein>
<reference evidence="1" key="1">
    <citation type="submission" date="2016-03" db="EMBL/GenBank/DDBJ databases">
        <title>Gut transcriptome analysis on engorged females of Ornithodoros mimon (Acari: Argasidae) and phylogenetic inferences of soft ticks.</title>
        <authorList>
            <person name="Landulfo G.A."/>
            <person name="Giovanni D."/>
            <person name="Carvalho E."/>
            <person name="Junqueira-de-Azevedo I."/>
            <person name="Patane J."/>
            <person name="Mendoca R."/>
            <person name="Barros-Battesti D."/>
        </authorList>
    </citation>
    <scope>NUCLEOTIDE SEQUENCE</scope>
    <source>
        <strain evidence="1">Females</strain>
        <tissue evidence="1">Gut</tissue>
    </source>
</reference>
<feature type="non-terminal residue" evidence="1">
    <location>
        <position position="1"/>
    </location>
</feature>
<proteinExistence type="predicted"/>